<evidence type="ECO:0000313" key="4">
    <source>
        <dbReference type="Proteomes" id="UP000887578"/>
    </source>
</evidence>
<dbReference type="Gene3D" id="2.60.200.10">
    <property type="match status" value="1"/>
</dbReference>
<dbReference type="GO" id="GO:0009791">
    <property type="term" value="P:post-embryonic development"/>
    <property type="evidence" value="ECO:0007669"/>
    <property type="project" value="UniProtKB-ARBA"/>
</dbReference>
<organism evidence="4 5">
    <name type="scientific">Panagrolaimus davidi</name>
    <dbReference type="NCBI Taxonomy" id="227884"/>
    <lineage>
        <taxon>Eukaryota</taxon>
        <taxon>Metazoa</taxon>
        <taxon>Ecdysozoa</taxon>
        <taxon>Nematoda</taxon>
        <taxon>Chromadorea</taxon>
        <taxon>Rhabditida</taxon>
        <taxon>Tylenchina</taxon>
        <taxon>Panagrolaimomorpha</taxon>
        <taxon>Panagrolaimoidea</taxon>
        <taxon>Panagrolaimidae</taxon>
        <taxon>Panagrolaimus</taxon>
    </lineage>
</organism>
<reference evidence="5" key="1">
    <citation type="submission" date="2022-11" db="UniProtKB">
        <authorList>
            <consortium name="WormBaseParasite"/>
        </authorList>
    </citation>
    <scope>IDENTIFICATION</scope>
</reference>
<dbReference type="SUPFAM" id="SSF49879">
    <property type="entry name" value="SMAD/FHA domain"/>
    <property type="match status" value="1"/>
</dbReference>
<feature type="domain" description="MH2" evidence="3">
    <location>
        <begin position="29"/>
        <end position="138"/>
    </location>
</feature>
<protein>
    <submittedName>
        <fullName evidence="5">MH2 domain-containing protein</fullName>
    </submittedName>
</protein>
<dbReference type="GO" id="GO:0051239">
    <property type="term" value="P:regulation of multicellular organismal process"/>
    <property type="evidence" value="ECO:0007669"/>
    <property type="project" value="UniProtKB-ARBA"/>
</dbReference>
<dbReference type="GO" id="GO:0000978">
    <property type="term" value="F:RNA polymerase II cis-regulatory region sequence-specific DNA binding"/>
    <property type="evidence" value="ECO:0007669"/>
    <property type="project" value="TreeGrafter"/>
</dbReference>
<proteinExistence type="predicted"/>
<dbReference type="SMART" id="SM00524">
    <property type="entry name" value="DWB"/>
    <property type="match status" value="1"/>
</dbReference>
<keyword evidence="2" id="KW-0804">Transcription</keyword>
<dbReference type="PANTHER" id="PTHR13703">
    <property type="entry name" value="SMAD"/>
    <property type="match status" value="1"/>
</dbReference>
<name>A0A914QG09_9BILA</name>
<accession>A0A914QG09</accession>
<dbReference type="InterPro" id="IPR008984">
    <property type="entry name" value="SMAD_FHA_dom_sf"/>
</dbReference>
<dbReference type="GO" id="GO:0050793">
    <property type="term" value="P:regulation of developmental process"/>
    <property type="evidence" value="ECO:0007669"/>
    <property type="project" value="UniProtKB-ARBA"/>
</dbReference>
<dbReference type="WBParaSite" id="PDA_v2.g30804.t1">
    <property type="protein sequence ID" value="PDA_v2.g30804.t1"/>
    <property type="gene ID" value="PDA_v2.g30804"/>
</dbReference>
<dbReference type="GO" id="GO:0070411">
    <property type="term" value="F:I-SMAD binding"/>
    <property type="evidence" value="ECO:0007669"/>
    <property type="project" value="TreeGrafter"/>
</dbReference>
<dbReference type="GO" id="GO:0071144">
    <property type="term" value="C:heteromeric SMAD protein complex"/>
    <property type="evidence" value="ECO:0007669"/>
    <property type="project" value="TreeGrafter"/>
</dbReference>
<dbReference type="InterPro" id="IPR013790">
    <property type="entry name" value="Dwarfin"/>
</dbReference>
<evidence type="ECO:0000259" key="3">
    <source>
        <dbReference type="PROSITE" id="PS51076"/>
    </source>
</evidence>
<evidence type="ECO:0000256" key="2">
    <source>
        <dbReference type="ARBA" id="ARBA00023163"/>
    </source>
</evidence>
<dbReference type="AlphaFoldDB" id="A0A914QG09"/>
<dbReference type="Pfam" id="PF03166">
    <property type="entry name" value="MH2"/>
    <property type="match status" value="1"/>
</dbReference>
<keyword evidence="4" id="KW-1185">Reference proteome</keyword>
<evidence type="ECO:0000256" key="1">
    <source>
        <dbReference type="ARBA" id="ARBA00023015"/>
    </source>
</evidence>
<keyword evidence="1" id="KW-0805">Transcription regulation</keyword>
<dbReference type="GO" id="GO:0030509">
    <property type="term" value="P:BMP signaling pathway"/>
    <property type="evidence" value="ECO:0007669"/>
    <property type="project" value="TreeGrafter"/>
</dbReference>
<dbReference type="InterPro" id="IPR001132">
    <property type="entry name" value="SMAD_dom_Dwarfin-type"/>
</dbReference>
<dbReference type="GO" id="GO:0060395">
    <property type="term" value="P:SMAD protein signal transduction"/>
    <property type="evidence" value="ECO:0007669"/>
    <property type="project" value="TreeGrafter"/>
</dbReference>
<dbReference type="GO" id="GO:0030154">
    <property type="term" value="P:cell differentiation"/>
    <property type="evidence" value="ECO:0007669"/>
    <property type="project" value="TreeGrafter"/>
</dbReference>
<dbReference type="GO" id="GO:0000981">
    <property type="term" value="F:DNA-binding transcription factor activity, RNA polymerase II-specific"/>
    <property type="evidence" value="ECO:0007669"/>
    <property type="project" value="TreeGrafter"/>
</dbReference>
<dbReference type="Proteomes" id="UP000887578">
    <property type="component" value="Unplaced"/>
</dbReference>
<dbReference type="InterPro" id="IPR017855">
    <property type="entry name" value="SMAD-like_dom_sf"/>
</dbReference>
<evidence type="ECO:0000313" key="5">
    <source>
        <dbReference type="WBParaSite" id="PDA_v2.g30804.t1"/>
    </source>
</evidence>
<dbReference type="PROSITE" id="PS51076">
    <property type="entry name" value="MH2"/>
    <property type="match status" value="1"/>
</dbReference>
<dbReference type="GO" id="GO:0009653">
    <property type="term" value="P:anatomical structure morphogenesis"/>
    <property type="evidence" value="ECO:0007669"/>
    <property type="project" value="TreeGrafter"/>
</dbReference>
<sequence>MAFPSSTTSDNQQPALNGNGLIEDLGEEWIRIMYHEYSEKVGETYKSSATEISITGFCDASNNLKLNLGAIAKPNRNQAIRYVRENIREGVKFYNRNGDVFIDCLSNFPIFVQAPLYAHAMGQHLATVYRVTPENLII</sequence>